<evidence type="ECO:0000313" key="1">
    <source>
        <dbReference type="EMBL" id="RKN43962.1"/>
    </source>
</evidence>
<dbReference type="Proteomes" id="UP000272474">
    <property type="component" value="Unassembled WGS sequence"/>
</dbReference>
<dbReference type="AlphaFoldDB" id="A0A3A9Z657"/>
<comment type="caution">
    <text evidence="1">The sequence shown here is derived from an EMBL/GenBank/DDBJ whole genome shotgun (WGS) entry which is preliminary data.</text>
</comment>
<proteinExistence type="predicted"/>
<organism evidence="1 2">
    <name type="scientific">Streptomyces hoynatensis</name>
    <dbReference type="NCBI Taxonomy" id="1141874"/>
    <lineage>
        <taxon>Bacteria</taxon>
        <taxon>Bacillati</taxon>
        <taxon>Actinomycetota</taxon>
        <taxon>Actinomycetes</taxon>
        <taxon>Kitasatosporales</taxon>
        <taxon>Streptomycetaceae</taxon>
        <taxon>Streptomyces</taxon>
    </lineage>
</organism>
<gene>
    <name evidence="1" type="ORF">D7294_09760</name>
</gene>
<dbReference type="RefSeq" id="WP_120677675.1">
    <property type="nucleotide sequence ID" value="NZ_RBAL01000004.1"/>
</dbReference>
<keyword evidence="2" id="KW-1185">Reference proteome</keyword>
<sequence length="64" mass="7137">MAEVNPIALQKALSGMDYPAKKNDLVEQARANKADDALVNRLSHLKEQRFDGPDKVSKAIFRGR</sequence>
<dbReference type="InterPro" id="IPR021527">
    <property type="entry name" value="DUF2795"/>
</dbReference>
<reference evidence="1 2" key="1">
    <citation type="journal article" date="2014" name="Int. J. Syst. Evol. Microbiol.">
        <title>Streptomyces hoynatensis sp. nov., isolated from deep marine sediment.</title>
        <authorList>
            <person name="Veyisoglu A."/>
            <person name="Sahin N."/>
        </authorList>
    </citation>
    <scope>NUCLEOTIDE SEQUENCE [LARGE SCALE GENOMIC DNA]</scope>
    <source>
        <strain evidence="1 2">KCTC 29097</strain>
    </source>
</reference>
<dbReference type="OrthoDB" id="6161020at2"/>
<name>A0A3A9Z657_9ACTN</name>
<protein>
    <submittedName>
        <fullName evidence="1">DUF2795 domain-containing protein</fullName>
    </submittedName>
</protein>
<dbReference type="EMBL" id="RBAL01000004">
    <property type="protein sequence ID" value="RKN43962.1"/>
    <property type="molecule type" value="Genomic_DNA"/>
</dbReference>
<accession>A0A3A9Z657</accession>
<dbReference type="Pfam" id="PF11387">
    <property type="entry name" value="DUF2795"/>
    <property type="match status" value="1"/>
</dbReference>
<evidence type="ECO:0000313" key="2">
    <source>
        <dbReference type="Proteomes" id="UP000272474"/>
    </source>
</evidence>